<evidence type="ECO:0000313" key="2">
    <source>
        <dbReference type="Proteomes" id="UP001239462"/>
    </source>
</evidence>
<dbReference type="RefSeq" id="WP_289161781.1">
    <property type="nucleotide sequence ID" value="NZ_JASZZN010000001.1"/>
</dbReference>
<protein>
    <recommendedName>
        <fullName evidence="3">PSP1 C-terminal domain-containing protein</fullName>
    </recommendedName>
</protein>
<organism evidence="1 2">
    <name type="scientific">Roseiconus lacunae</name>
    <dbReference type="NCBI Taxonomy" id="2605694"/>
    <lineage>
        <taxon>Bacteria</taxon>
        <taxon>Pseudomonadati</taxon>
        <taxon>Planctomycetota</taxon>
        <taxon>Planctomycetia</taxon>
        <taxon>Pirellulales</taxon>
        <taxon>Pirellulaceae</taxon>
        <taxon>Roseiconus</taxon>
    </lineage>
</organism>
<keyword evidence="2" id="KW-1185">Reference proteome</keyword>
<gene>
    <name evidence="1" type="ORF">QTN89_01330</name>
</gene>
<sequence>MLFFFIRIGALAEIRIASALLPLRRGQRVVVRTQRGIEIGHVSAPCPAETQRRMGPVVCRVVRPTTESDEMLVRRLEKYRSKAVEACRKRLSESGSHCTLLDVDQLFDGGTIVMQFLGDVDDVADSIAQEVTEEYESVVKTKHLAELLSEGCGPGCGTEGGGGCGTQGGCGTACSSCHHGG</sequence>
<comment type="caution">
    <text evidence="1">The sequence shown here is derived from an EMBL/GenBank/DDBJ whole genome shotgun (WGS) entry which is preliminary data.</text>
</comment>
<reference evidence="1 2" key="1">
    <citation type="submission" date="2023-06" db="EMBL/GenBank/DDBJ databases">
        <title>Roseiconus lacunae JC819 isolated from Gulf of Mannar region, Tamil Nadu.</title>
        <authorList>
            <person name="Pk S."/>
            <person name="Ch S."/>
            <person name="Ch V.R."/>
        </authorList>
    </citation>
    <scope>NUCLEOTIDE SEQUENCE [LARGE SCALE GENOMIC DNA]</scope>
    <source>
        <strain evidence="1 2">JC819</strain>
    </source>
</reference>
<accession>A0ABT7PCV7</accession>
<evidence type="ECO:0000313" key="1">
    <source>
        <dbReference type="EMBL" id="MDM4014051.1"/>
    </source>
</evidence>
<dbReference type="Proteomes" id="UP001239462">
    <property type="component" value="Unassembled WGS sequence"/>
</dbReference>
<dbReference type="EMBL" id="JASZZN010000001">
    <property type="protein sequence ID" value="MDM4014051.1"/>
    <property type="molecule type" value="Genomic_DNA"/>
</dbReference>
<name>A0ABT7PCV7_9BACT</name>
<evidence type="ECO:0008006" key="3">
    <source>
        <dbReference type="Google" id="ProtNLM"/>
    </source>
</evidence>
<proteinExistence type="predicted"/>